<dbReference type="SUPFAM" id="SSF81383">
    <property type="entry name" value="F-box domain"/>
    <property type="match status" value="1"/>
</dbReference>
<dbReference type="EMBL" id="CAXAMN010023906">
    <property type="protein sequence ID" value="CAK9082071.1"/>
    <property type="molecule type" value="Genomic_DNA"/>
</dbReference>
<gene>
    <name evidence="1" type="ORF">CCMP2556_LOCUS40103</name>
</gene>
<evidence type="ECO:0000313" key="1">
    <source>
        <dbReference type="EMBL" id="CAK9082071.1"/>
    </source>
</evidence>
<comment type="caution">
    <text evidence="1">The sequence shown here is derived from an EMBL/GenBank/DDBJ whole genome shotgun (WGS) entry which is preliminary data.</text>
</comment>
<organism evidence="1 2">
    <name type="scientific">Durusdinium trenchii</name>
    <dbReference type="NCBI Taxonomy" id="1381693"/>
    <lineage>
        <taxon>Eukaryota</taxon>
        <taxon>Sar</taxon>
        <taxon>Alveolata</taxon>
        <taxon>Dinophyceae</taxon>
        <taxon>Suessiales</taxon>
        <taxon>Symbiodiniaceae</taxon>
        <taxon>Durusdinium</taxon>
    </lineage>
</organism>
<reference evidence="1 2" key="1">
    <citation type="submission" date="2024-02" db="EMBL/GenBank/DDBJ databases">
        <authorList>
            <person name="Chen Y."/>
            <person name="Shah S."/>
            <person name="Dougan E. K."/>
            <person name="Thang M."/>
            <person name="Chan C."/>
        </authorList>
    </citation>
    <scope>NUCLEOTIDE SEQUENCE [LARGE SCALE GENOMIC DNA]</scope>
</reference>
<dbReference type="GO" id="GO:0016301">
    <property type="term" value="F:kinase activity"/>
    <property type="evidence" value="ECO:0007669"/>
    <property type="project" value="UniProtKB-KW"/>
</dbReference>
<accession>A0ABP0Q331</accession>
<sequence length="371" mass="42544">MGSQVSQVNDEYCRVQHVLKQNLQQAPSHTGVLNATIRLRVRDLPLSLGLRRDVSSLVLFYCSPADVGRLSGANRSVHEFCETDAIWEGMLKADFWQTPTSPTTKLHSRLHHVSQRHLSLLNRDVLGFGARDPSQKSSRNKLIKRWQGEVIFRRKQALRARMEMLQMEMNSRIQECREKWTYVIKRRRFFACALWGMGLAGFLKVSRSFISLHTVQMIILATYRLFYRFADVLFRFFIPAALCEQVLMKKSSGSSRFRQILLLIASIFLQHLPIASLWWWQSLVGVFSVWLAGCSVMAVGGIGIVLIASFLAGGAYFTLSRARYLEFSAVEQRDQQEAFIYHEYQAEIRKCRIGLGLPPDEKTSNCNCQVL</sequence>
<proteinExistence type="predicted"/>
<dbReference type="InterPro" id="IPR036047">
    <property type="entry name" value="F-box-like_dom_sf"/>
</dbReference>
<name>A0ABP0Q331_9DINO</name>
<protein>
    <submittedName>
        <fullName evidence="1">Uncharacterized protein</fullName>
    </submittedName>
</protein>
<keyword evidence="2" id="KW-1185">Reference proteome</keyword>
<evidence type="ECO:0000313" key="2">
    <source>
        <dbReference type="Proteomes" id="UP001642484"/>
    </source>
</evidence>
<dbReference type="Proteomes" id="UP001642484">
    <property type="component" value="Unassembled WGS sequence"/>
</dbReference>